<dbReference type="GO" id="GO:0020037">
    <property type="term" value="F:heme binding"/>
    <property type="evidence" value="ECO:0007669"/>
    <property type="project" value="InterPro"/>
</dbReference>
<dbReference type="GO" id="GO:0016705">
    <property type="term" value="F:oxidoreductase activity, acting on paired donors, with incorporation or reduction of molecular oxygen"/>
    <property type="evidence" value="ECO:0007669"/>
    <property type="project" value="InterPro"/>
</dbReference>
<protein>
    <submittedName>
        <fullName evidence="8">Cytochrome P450 hydroxylase</fullName>
    </submittedName>
</protein>
<dbReference type="FunFam" id="1.10.630.10:FF:000018">
    <property type="entry name" value="Cytochrome P450 monooxygenase"/>
    <property type="match status" value="1"/>
</dbReference>
<dbReference type="Proteomes" id="UP000677082">
    <property type="component" value="Unassembled WGS sequence"/>
</dbReference>
<dbReference type="Gene3D" id="1.10.630.10">
    <property type="entry name" value="Cytochrome P450"/>
    <property type="match status" value="1"/>
</dbReference>
<dbReference type="GO" id="GO:0004497">
    <property type="term" value="F:monooxygenase activity"/>
    <property type="evidence" value="ECO:0007669"/>
    <property type="project" value="UniProtKB-KW"/>
</dbReference>
<dbReference type="EMBL" id="BOQN01000086">
    <property type="protein sequence ID" value="GIM94799.1"/>
    <property type="molecule type" value="Genomic_DNA"/>
</dbReference>
<gene>
    <name evidence="8" type="ORF">Ato02nite_065920</name>
</gene>
<dbReference type="InterPro" id="IPR001128">
    <property type="entry name" value="Cyt_P450"/>
</dbReference>
<keyword evidence="5 7" id="KW-0408">Iron</keyword>
<evidence type="ECO:0000313" key="9">
    <source>
        <dbReference type="Proteomes" id="UP000677082"/>
    </source>
</evidence>
<dbReference type="SUPFAM" id="SSF48264">
    <property type="entry name" value="Cytochrome P450"/>
    <property type="match status" value="1"/>
</dbReference>
<dbReference type="Pfam" id="PF00067">
    <property type="entry name" value="p450"/>
    <property type="match status" value="1"/>
</dbReference>
<keyword evidence="9" id="KW-1185">Reference proteome</keyword>
<accession>A0A919TIR4</accession>
<evidence type="ECO:0000256" key="5">
    <source>
        <dbReference type="ARBA" id="ARBA00023004"/>
    </source>
</evidence>
<dbReference type="PROSITE" id="PS00086">
    <property type="entry name" value="CYTOCHROME_P450"/>
    <property type="match status" value="1"/>
</dbReference>
<sequence>MTGAAFRPFTGFYEGDVHDVLSSFREQQPVAPLTLLDGRIGWLLTRHDDVRQALVDRRLVKDGLLSPVGYQPAVASDVDEATRHHMLVVNPPEHGRLRRAVQPAFTAGAMKALAPAIQSITDRLVDRFLAPGKHDVLAELAFPIPIAVIAEMLGVPEADRETFAEWSHVMVAGAARREELPEAQANLVAYIRTLLEAKRRQPGADLVSMLAGVGREEDGLTENEIVSTVYLLLLAGHDTTAGLIGNGLYRMLEDRARWNLLLTRPELLPAAIEELLRYDSPVQLTTHRVVAQDVTYGGQVIPAGSTVLISILSANRDRRRHAEPNTVDLSRQDLSHLAFGHGIHHCLGAPLARLEARTVFASLLTRCPGLELADGFVPRWRPSVLMHGLVELPVTVSENAGPDGERHGVHPVA</sequence>
<dbReference type="GO" id="GO:0005506">
    <property type="term" value="F:iron ion binding"/>
    <property type="evidence" value="ECO:0007669"/>
    <property type="project" value="InterPro"/>
</dbReference>
<dbReference type="InterPro" id="IPR036396">
    <property type="entry name" value="Cyt_P450_sf"/>
</dbReference>
<dbReference type="PANTHER" id="PTHR46696">
    <property type="entry name" value="P450, PUTATIVE (EUROFUNG)-RELATED"/>
    <property type="match status" value="1"/>
</dbReference>
<dbReference type="AlphaFoldDB" id="A0A919TIR4"/>
<dbReference type="PRINTS" id="PR00359">
    <property type="entry name" value="BP450"/>
</dbReference>
<dbReference type="PRINTS" id="PR00385">
    <property type="entry name" value="P450"/>
</dbReference>
<evidence type="ECO:0000256" key="2">
    <source>
        <dbReference type="ARBA" id="ARBA00022617"/>
    </source>
</evidence>
<dbReference type="InterPro" id="IPR017972">
    <property type="entry name" value="Cyt_P450_CS"/>
</dbReference>
<name>A0A919TIR4_9ACTN</name>
<reference evidence="8 9" key="1">
    <citation type="submission" date="2021-03" db="EMBL/GenBank/DDBJ databases">
        <title>Whole genome shotgun sequence of Actinoplanes toevensis NBRC 105298.</title>
        <authorList>
            <person name="Komaki H."/>
            <person name="Tamura T."/>
        </authorList>
    </citation>
    <scope>NUCLEOTIDE SEQUENCE [LARGE SCALE GENOMIC DNA]</scope>
    <source>
        <strain evidence="8 9">NBRC 105298</strain>
    </source>
</reference>
<dbReference type="CDD" id="cd11029">
    <property type="entry name" value="CYP107-like"/>
    <property type="match status" value="1"/>
</dbReference>
<evidence type="ECO:0000256" key="4">
    <source>
        <dbReference type="ARBA" id="ARBA00023002"/>
    </source>
</evidence>
<keyword evidence="4 7" id="KW-0560">Oxidoreductase</keyword>
<dbReference type="RefSeq" id="WP_213010559.1">
    <property type="nucleotide sequence ID" value="NZ_BOQN01000086.1"/>
</dbReference>
<evidence type="ECO:0000313" key="8">
    <source>
        <dbReference type="EMBL" id="GIM94799.1"/>
    </source>
</evidence>
<evidence type="ECO:0000256" key="7">
    <source>
        <dbReference type="RuleBase" id="RU000461"/>
    </source>
</evidence>
<keyword evidence="3 7" id="KW-0479">Metal-binding</keyword>
<dbReference type="GO" id="GO:0017000">
    <property type="term" value="P:antibiotic biosynthetic process"/>
    <property type="evidence" value="ECO:0007669"/>
    <property type="project" value="UniProtKB-ARBA"/>
</dbReference>
<dbReference type="InterPro" id="IPR002397">
    <property type="entry name" value="Cyt_P450_B"/>
</dbReference>
<keyword evidence="2 7" id="KW-0349">Heme</keyword>
<evidence type="ECO:0000256" key="6">
    <source>
        <dbReference type="ARBA" id="ARBA00023033"/>
    </source>
</evidence>
<keyword evidence="6 7" id="KW-0503">Monooxygenase</keyword>
<comment type="similarity">
    <text evidence="1 7">Belongs to the cytochrome P450 family.</text>
</comment>
<evidence type="ECO:0000256" key="1">
    <source>
        <dbReference type="ARBA" id="ARBA00010617"/>
    </source>
</evidence>
<comment type="caution">
    <text evidence="8">The sequence shown here is derived from an EMBL/GenBank/DDBJ whole genome shotgun (WGS) entry which is preliminary data.</text>
</comment>
<dbReference type="PANTHER" id="PTHR46696:SF1">
    <property type="entry name" value="CYTOCHROME P450 YJIB-RELATED"/>
    <property type="match status" value="1"/>
</dbReference>
<proteinExistence type="inferred from homology"/>
<evidence type="ECO:0000256" key="3">
    <source>
        <dbReference type="ARBA" id="ARBA00022723"/>
    </source>
</evidence>
<organism evidence="8 9">
    <name type="scientific">Paractinoplanes toevensis</name>
    <dbReference type="NCBI Taxonomy" id="571911"/>
    <lineage>
        <taxon>Bacteria</taxon>
        <taxon>Bacillati</taxon>
        <taxon>Actinomycetota</taxon>
        <taxon>Actinomycetes</taxon>
        <taxon>Micromonosporales</taxon>
        <taxon>Micromonosporaceae</taxon>
        <taxon>Paractinoplanes</taxon>
    </lineage>
</organism>